<dbReference type="FunCoup" id="A0A6P8HE25">
    <property type="interactions" value="156"/>
</dbReference>
<feature type="transmembrane region" description="Helical" evidence="10">
    <location>
        <begin position="214"/>
        <end position="235"/>
    </location>
</feature>
<proteinExistence type="inferred from homology"/>
<evidence type="ECO:0000256" key="6">
    <source>
        <dbReference type="ARBA" id="ARBA00022989"/>
    </source>
</evidence>
<name>A0A6P8HE25_ACTTE</name>
<dbReference type="GO" id="GO:0005886">
    <property type="term" value="C:plasma membrane"/>
    <property type="evidence" value="ECO:0007669"/>
    <property type="project" value="TreeGrafter"/>
</dbReference>
<dbReference type="Proteomes" id="UP000515163">
    <property type="component" value="Unplaced"/>
</dbReference>
<dbReference type="GO" id="GO:0005385">
    <property type="term" value="F:zinc ion transmembrane transporter activity"/>
    <property type="evidence" value="ECO:0007669"/>
    <property type="project" value="TreeGrafter"/>
</dbReference>
<comment type="subcellular location">
    <subcellularLocation>
        <location evidence="1">Membrane</location>
        <topology evidence="1">Multi-pass membrane protein</topology>
    </subcellularLocation>
</comment>
<feature type="compositionally biased region" description="Basic and acidic residues" evidence="9">
    <location>
        <begin position="150"/>
        <end position="159"/>
    </location>
</feature>
<dbReference type="InterPro" id="IPR002524">
    <property type="entry name" value="Cation_efflux"/>
</dbReference>
<dbReference type="InterPro" id="IPR058533">
    <property type="entry name" value="Cation_efflux_TM"/>
</dbReference>
<evidence type="ECO:0000259" key="12">
    <source>
        <dbReference type="Pfam" id="PF16916"/>
    </source>
</evidence>
<evidence type="ECO:0000256" key="10">
    <source>
        <dbReference type="SAM" id="Phobius"/>
    </source>
</evidence>
<evidence type="ECO:0000256" key="9">
    <source>
        <dbReference type="SAM" id="MobiDB-lite"/>
    </source>
</evidence>
<feature type="domain" description="Cation efflux protein cytoplasmic" evidence="12">
    <location>
        <begin position="250"/>
        <end position="321"/>
    </location>
</feature>
<dbReference type="GO" id="GO:0010043">
    <property type="term" value="P:response to zinc ion"/>
    <property type="evidence" value="ECO:0007669"/>
    <property type="project" value="TreeGrafter"/>
</dbReference>
<dbReference type="InterPro" id="IPR036837">
    <property type="entry name" value="Cation_efflux_CTD_sf"/>
</dbReference>
<comment type="similarity">
    <text evidence="2">Belongs to the cation diffusion facilitator (CDF) transporter (TC 2.A.4) family. SLC30A subfamily.</text>
</comment>
<evidence type="ECO:0000259" key="11">
    <source>
        <dbReference type="Pfam" id="PF01545"/>
    </source>
</evidence>
<keyword evidence="13" id="KW-1185">Reference proteome</keyword>
<dbReference type="AlphaFoldDB" id="A0A6P8HE25"/>
<keyword evidence="7" id="KW-0406">Ion transport</keyword>
<dbReference type="Pfam" id="PF01545">
    <property type="entry name" value="Cation_efflux"/>
    <property type="match status" value="1"/>
</dbReference>
<feature type="transmembrane region" description="Helical" evidence="10">
    <location>
        <begin position="44"/>
        <end position="62"/>
    </location>
</feature>
<feature type="transmembrane region" description="Helical" evidence="10">
    <location>
        <begin position="185"/>
        <end position="208"/>
    </location>
</feature>
<keyword evidence="5" id="KW-0862">Zinc</keyword>
<reference evidence="14" key="1">
    <citation type="submission" date="2025-08" db="UniProtKB">
        <authorList>
            <consortium name="RefSeq"/>
        </authorList>
    </citation>
    <scope>IDENTIFICATION</scope>
    <source>
        <tissue evidence="14">Tentacle</tissue>
    </source>
</reference>
<gene>
    <name evidence="14" type="primary">LOC116290405</name>
</gene>
<evidence type="ECO:0000256" key="5">
    <source>
        <dbReference type="ARBA" id="ARBA00022906"/>
    </source>
</evidence>
<evidence type="ECO:0000313" key="14">
    <source>
        <dbReference type="RefSeq" id="XP_031553288.1"/>
    </source>
</evidence>
<dbReference type="InterPro" id="IPR027469">
    <property type="entry name" value="Cation_efflux_TMD_sf"/>
</dbReference>
<evidence type="ECO:0000256" key="7">
    <source>
        <dbReference type="ARBA" id="ARBA00023065"/>
    </source>
</evidence>
<evidence type="ECO:0000256" key="3">
    <source>
        <dbReference type="ARBA" id="ARBA00022448"/>
    </source>
</evidence>
<feature type="region of interest" description="Disordered" evidence="9">
    <location>
        <begin position="146"/>
        <end position="167"/>
    </location>
</feature>
<evidence type="ECO:0000256" key="1">
    <source>
        <dbReference type="ARBA" id="ARBA00004141"/>
    </source>
</evidence>
<evidence type="ECO:0000256" key="2">
    <source>
        <dbReference type="ARBA" id="ARBA00008873"/>
    </source>
</evidence>
<dbReference type="SUPFAM" id="SSF161111">
    <property type="entry name" value="Cation efflux protein transmembrane domain-like"/>
    <property type="match status" value="1"/>
</dbReference>
<dbReference type="PANTHER" id="PTHR11562">
    <property type="entry name" value="CATION EFFLUX PROTEIN/ ZINC TRANSPORTER"/>
    <property type="match status" value="1"/>
</dbReference>
<keyword evidence="4 10" id="KW-0812">Transmembrane</keyword>
<organism evidence="13 14">
    <name type="scientific">Actinia tenebrosa</name>
    <name type="common">Australian red waratah sea anemone</name>
    <dbReference type="NCBI Taxonomy" id="6105"/>
    <lineage>
        <taxon>Eukaryota</taxon>
        <taxon>Metazoa</taxon>
        <taxon>Cnidaria</taxon>
        <taxon>Anthozoa</taxon>
        <taxon>Hexacorallia</taxon>
        <taxon>Actiniaria</taxon>
        <taxon>Actiniidae</taxon>
        <taxon>Actinia</taxon>
    </lineage>
</organism>
<dbReference type="InParanoid" id="A0A6P8HE25"/>
<feature type="transmembrane region" description="Helical" evidence="10">
    <location>
        <begin position="82"/>
        <end position="101"/>
    </location>
</feature>
<dbReference type="OrthoDB" id="9944568at2759"/>
<keyword evidence="8 10" id="KW-0472">Membrane</keyword>
<sequence>MKKLRNDPRKKLWIASIFCLIFMLAEFIGGYLSNSLAIMTDAAHMLSDFAGFMISLFAIWVATRPATKKLSYGWYRAEVMGAVLSVLVIWVLTGVLVYMAIQRILSQQFELDAQVMLITAAGGLVINVLLGAILYQKGHGHSHGLGVGSHSHDNKHQTSNEEGLSKSPSSFVIESEGENVNVRAAFIHVLGDFLQSVGVFIAALIIWVKPEWAIADPICTFLFSVLVLVTTLAILKDALIVLMEGMPKGLCFNDLKTSLSSIPGVEAVHDLHVWSLTVGTDALSVHLVVADDSNSQKILEEASTLCSKQFDIKHSTIQIETHSDDRESCKVCDEPQD</sequence>
<dbReference type="FunFam" id="1.20.1510.10:FF:000027">
    <property type="entry name" value="Zinc transporter ttm-1"/>
    <property type="match status" value="1"/>
</dbReference>
<dbReference type="NCBIfam" id="TIGR01297">
    <property type="entry name" value="CDF"/>
    <property type="match status" value="1"/>
</dbReference>
<feature type="transmembrane region" description="Helical" evidence="10">
    <location>
        <begin position="113"/>
        <end position="135"/>
    </location>
</feature>
<dbReference type="SUPFAM" id="SSF160240">
    <property type="entry name" value="Cation efflux protein cytoplasmic domain-like"/>
    <property type="match status" value="1"/>
</dbReference>
<dbReference type="Pfam" id="PF16916">
    <property type="entry name" value="ZT_dimer"/>
    <property type="match status" value="1"/>
</dbReference>
<dbReference type="InterPro" id="IPR027470">
    <property type="entry name" value="Cation_efflux_CTD"/>
</dbReference>
<dbReference type="RefSeq" id="XP_031553288.1">
    <property type="nucleotide sequence ID" value="XM_031697428.1"/>
</dbReference>
<evidence type="ECO:0000313" key="13">
    <source>
        <dbReference type="Proteomes" id="UP000515163"/>
    </source>
</evidence>
<feature type="domain" description="Cation efflux protein transmembrane" evidence="11">
    <location>
        <begin position="12"/>
        <end position="243"/>
    </location>
</feature>
<dbReference type="PANTHER" id="PTHR11562:SF17">
    <property type="entry name" value="RE54080P-RELATED"/>
    <property type="match status" value="1"/>
</dbReference>
<accession>A0A6P8HE25</accession>
<keyword evidence="5" id="KW-0864">Zinc transport</keyword>
<evidence type="ECO:0000256" key="8">
    <source>
        <dbReference type="ARBA" id="ARBA00023136"/>
    </source>
</evidence>
<dbReference type="InterPro" id="IPR050681">
    <property type="entry name" value="CDF/SLC30A"/>
</dbReference>
<keyword evidence="6 10" id="KW-1133">Transmembrane helix</keyword>
<dbReference type="Gene3D" id="1.20.1510.10">
    <property type="entry name" value="Cation efflux protein transmembrane domain"/>
    <property type="match status" value="1"/>
</dbReference>
<protein>
    <submittedName>
        <fullName evidence="14">Zinc transporter 2-like</fullName>
    </submittedName>
</protein>
<dbReference type="KEGG" id="aten:116290405"/>
<feature type="transmembrane region" description="Helical" evidence="10">
    <location>
        <begin position="12"/>
        <end position="32"/>
    </location>
</feature>
<dbReference type="GeneID" id="116290405"/>
<keyword evidence="3" id="KW-0813">Transport</keyword>
<evidence type="ECO:0000256" key="4">
    <source>
        <dbReference type="ARBA" id="ARBA00022692"/>
    </source>
</evidence>